<evidence type="ECO:0000256" key="3">
    <source>
        <dbReference type="ARBA" id="ARBA00022989"/>
    </source>
</evidence>
<dbReference type="EMBL" id="GDIP01215942">
    <property type="protein sequence ID" value="JAJ07460.1"/>
    <property type="molecule type" value="Transcribed_RNA"/>
</dbReference>
<evidence type="ECO:0000313" key="10">
    <source>
        <dbReference type="Proteomes" id="UP000076858"/>
    </source>
</evidence>
<dbReference type="Proteomes" id="UP000076858">
    <property type="component" value="Unassembled WGS sequence"/>
</dbReference>
<accession>A0A0P4ZDD5</accession>
<evidence type="ECO:0000313" key="8">
    <source>
        <dbReference type="EMBL" id="JAN64495.1"/>
    </source>
</evidence>
<dbReference type="OrthoDB" id="408954at2759"/>
<evidence type="ECO:0000256" key="4">
    <source>
        <dbReference type="ARBA" id="ARBA00023136"/>
    </source>
</evidence>
<keyword evidence="10" id="KW-1185">Reference proteome</keyword>
<evidence type="ECO:0000256" key="1">
    <source>
        <dbReference type="ARBA" id="ARBA00004370"/>
    </source>
</evidence>
<dbReference type="GO" id="GO:0008610">
    <property type="term" value="P:lipid biosynthetic process"/>
    <property type="evidence" value="ECO:0007669"/>
    <property type="project" value="InterPro"/>
</dbReference>
<reference evidence="8" key="2">
    <citation type="submission" date="2015-10" db="EMBL/GenBank/DDBJ databases">
        <title>EvidentialGene: Evidence-directed Construction of Complete mRNA Transcriptomes without Genomes.</title>
        <authorList>
            <person name="Gilbert D.G."/>
        </authorList>
    </citation>
    <scope>NUCLEOTIDE SEQUENCE</scope>
</reference>
<dbReference type="PANTHER" id="PTHR11863">
    <property type="entry name" value="STEROL DESATURASE"/>
    <property type="match status" value="1"/>
</dbReference>
<proteinExistence type="predicted"/>
<name>A0A0P4ZDD5_9CRUS</name>
<feature type="domain" description="Fatty acid hydroxylase" evidence="6">
    <location>
        <begin position="162"/>
        <end position="284"/>
    </location>
</feature>
<protein>
    <submittedName>
        <fullName evidence="9">Methylsterol monooxygenase 1</fullName>
    </submittedName>
    <submittedName>
        <fullName evidence="7">Sterol desaturase</fullName>
    </submittedName>
</protein>
<sequence length="302" mass="35167">MELKQSALCQKSLLLVTTLLLIPIFYGHTVTTHLRELKAVSGAILESSWEAFLQLVGEDDYNLYVWGITLSVQIPFWAIGIFFMIVDYYNWPKWFRKYKLQPGTNEPVDLNKLLETVKVVLINQWAISYPLTIVSYYFKKATNTTPIIHGLPTIEQALLDFTILFICEEIGVYYVHRLVHHPKLYITVHKKHHEWRAPVAIASMYSTPIEYLLLLGAAAVGPLIVNPHTALLWFWYAFVHLRSVNEHTGYKFPWLPFSDHHDYHHIMNNACFSHSYFLDWLHGTDKGFRAYVSRKKSAKQID</sequence>
<dbReference type="Pfam" id="PF04116">
    <property type="entry name" value="FA_hydroxylase"/>
    <property type="match status" value="1"/>
</dbReference>
<reference evidence="7" key="3">
    <citation type="submission" date="2015-10" db="EMBL/GenBank/DDBJ databases">
        <authorList>
            <person name="Gilbert D.G."/>
        </authorList>
    </citation>
    <scope>NUCLEOTIDE SEQUENCE</scope>
</reference>
<keyword evidence="9" id="KW-0503">Monooxygenase</keyword>
<evidence type="ECO:0000256" key="5">
    <source>
        <dbReference type="SAM" id="Phobius"/>
    </source>
</evidence>
<dbReference type="InterPro" id="IPR050307">
    <property type="entry name" value="Sterol_Desaturase_Related"/>
</dbReference>
<dbReference type="EMBL" id="GDIQ01030242">
    <property type="protein sequence ID" value="JAN64495.1"/>
    <property type="molecule type" value="Transcribed_RNA"/>
</dbReference>
<comment type="subcellular location">
    <subcellularLocation>
        <location evidence="1">Membrane</location>
    </subcellularLocation>
</comment>
<keyword evidence="3 5" id="KW-1133">Transmembrane helix</keyword>
<organism evidence="7">
    <name type="scientific">Daphnia magna</name>
    <dbReference type="NCBI Taxonomy" id="35525"/>
    <lineage>
        <taxon>Eukaryota</taxon>
        <taxon>Metazoa</taxon>
        <taxon>Ecdysozoa</taxon>
        <taxon>Arthropoda</taxon>
        <taxon>Crustacea</taxon>
        <taxon>Branchiopoda</taxon>
        <taxon>Diplostraca</taxon>
        <taxon>Cladocera</taxon>
        <taxon>Anomopoda</taxon>
        <taxon>Daphniidae</taxon>
        <taxon>Daphnia</taxon>
    </lineage>
</organism>
<reference evidence="9 10" key="4">
    <citation type="submission" date="2016-03" db="EMBL/GenBank/DDBJ databases">
        <title>EvidentialGene: Evidence-directed Construction of Genes on Genomes.</title>
        <authorList>
            <person name="Gilbert D.G."/>
            <person name="Choi J.-H."/>
            <person name="Mockaitis K."/>
            <person name="Colbourne J."/>
            <person name="Pfrender M."/>
        </authorList>
    </citation>
    <scope>NUCLEOTIDE SEQUENCE [LARGE SCALE GENOMIC DNA]</scope>
    <source>
        <strain evidence="9 10">Xinb3</strain>
        <tissue evidence="9">Complete organism</tissue>
    </source>
</reference>
<dbReference type="STRING" id="35525.A0A0P4ZDD5"/>
<evidence type="ECO:0000313" key="7">
    <source>
        <dbReference type="EMBL" id="JAJ07460.1"/>
    </source>
</evidence>
<dbReference type="AlphaFoldDB" id="A0A0P4ZDD5"/>
<dbReference type="EMBL" id="LRGB01000243">
    <property type="protein sequence ID" value="KZS20138.1"/>
    <property type="molecule type" value="Genomic_DNA"/>
</dbReference>
<dbReference type="GO" id="GO:0016020">
    <property type="term" value="C:membrane"/>
    <property type="evidence" value="ECO:0007669"/>
    <property type="project" value="UniProtKB-SubCell"/>
</dbReference>
<evidence type="ECO:0000256" key="2">
    <source>
        <dbReference type="ARBA" id="ARBA00022692"/>
    </source>
</evidence>
<dbReference type="InterPro" id="IPR006694">
    <property type="entry name" value="Fatty_acid_hydroxylase"/>
</dbReference>
<keyword evidence="9" id="KW-0560">Oxidoreductase</keyword>
<reference evidence="7" key="1">
    <citation type="submission" date="2015-10" db="EMBL/GenBank/DDBJ databases">
        <title>Daphnia magna gene sets from two clonal populations assembled and annotated with EvidentialGene.</title>
        <authorList>
            <person name="Gilbert D."/>
            <person name="Podicheti R."/>
            <person name="Orsini L."/>
            <person name="Colbourne J."/>
            <person name="Pfrender M."/>
        </authorList>
    </citation>
    <scope>NUCLEOTIDE SEQUENCE</scope>
</reference>
<feature type="transmembrane region" description="Helical" evidence="5">
    <location>
        <begin position="211"/>
        <end position="236"/>
    </location>
</feature>
<dbReference type="GO" id="GO:0005506">
    <property type="term" value="F:iron ion binding"/>
    <property type="evidence" value="ECO:0007669"/>
    <property type="project" value="InterPro"/>
</dbReference>
<feature type="transmembrane region" description="Helical" evidence="5">
    <location>
        <begin position="12"/>
        <end position="29"/>
    </location>
</feature>
<dbReference type="GO" id="GO:0004497">
    <property type="term" value="F:monooxygenase activity"/>
    <property type="evidence" value="ECO:0007669"/>
    <property type="project" value="UniProtKB-KW"/>
</dbReference>
<evidence type="ECO:0000313" key="9">
    <source>
        <dbReference type="EMBL" id="KZS20138.1"/>
    </source>
</evidence>
<feature type="transmembrane region" description="Helical" evidence="5">
    <location>
        <begin position="63"/>
        <end position="89"/>
    </location>
</feature>
<evidence type="ECO:0000259" key="6">
    <source>
        <dbReference type="Pfam" id="PF04116"/>
    </source>
</evidence>
<gene>
    <name evidence="9" type="ORF">APZ42_013144</name>
</gene>
<keyword evidence="4 5" id="KW-0472">Membrane</keyword>
<keyword evidence="2 5" id="KW-0812">Transmembrane</keyword>